<name>A0AAV2INR1_LYMST</name>
<reference evidence="2 3" key="1">
    <citation type="submission" date="2024-04" db="EMBL/GenBank/DDBJ databases">
        <authorList>
            <consortium name="Genoscope - CEA"/>
            <person name="William W."/>
        </authorList>
    </citation>
    <scope>NUCLEOTIDE SEQUENCE [LARGE SCALE GENOMIC DNA]</scope>
</reference>
<feature type="compositionally biased region" description="Polar residues" evidence="1">
    <location>
        <begin position="13"/>
        <end position="35"/>
    </location>
</feature>
<evidence type="ECO:0000313" key="3">
    <source>
        <dbReference type="Proteomes" id="UP001497497"/>
    </source>
</evidence>
<protein>
    <submittedName>
        <fullName evidence="2">Uncharacterized protein</fullName>
    </submittedName>
</protein>
<feature type="non-terminal residue" evidence="2">
    <location>
        <position position="124"/>
    </location>
</feature>
<dbReference type="AlphaFoldDB" id="A0AAV2INR1"/>
<dbReference type="EMBL" id="CAXITT010000872">
    <property type="protein sequence ID" value="CAL1546879.1"/>
    <property type="molecule type" value="Genomic_DNA"/>
</dbReference>
<proteinExistence type="predicted"/>
<feature type="region of interest" description="Disordered" evidence="1">
    <location>
        <begin position="1"/>
        <end position="112"/>
    </location>
</feature>
<accession>A0AAV2INR1</accession>
<organism evidence="2 3">
    <name type="scientific">Lymnaea stagnalis</name>
    <name type="common">Great pond snail</name>
    <name type="synonym">Helix stagnalis</name>
    <dbReference type="NCBI Taxonomy" id="6523"/>
    <lineage>
        <taxon>Eukaryota</taxon>
        <taxon>Metazoa</taxon>
        <taxon>Spiralia</taxon>
        <taxon>Lophotrochozoa</taxon>
        <taxon>Mollusca</taxon>
        <taxon>Gastropoda</taxon>
        <taxon>Heterobranchia</taxon>
        <taxon>Euthyneura</taxon>
        <taxon>Panpulmonata</taxon>
        <taxon>Hygrophila</taxon>
        <taxon>Lymnaeoidea</taxon>
        <taxon>Lymnaeidae</taxon>
        <taxon>Lymnaea</taxon>
    </lineage>
</organism>
<dbReference type="Proteomes" id="UP001497497">
    <property type="component" value="Unassembled WGS sequence"/>
</dbReference>
<keyword evidence="3" id="KW-1185">Reference proteome</keyword>
<feature type="compositionally biased region" description="Polar residues" evidence="1">
    <location>
        <begin position="43"/>
        <end position="80"/>
    </location>
</feature>
<sequence length="124" mass="13456">MSLFTGDHGVSQLDRSSALPSCQYSGKQHLSSRGTIQKPLSGPPTSDFSSHDMSVANYTSHDSITSYTSHDSSTNYTPRNSIPHYSMQGSNKNNASHAFTQETLEPFGSQTVSSDLNLFHTPLS</sequence>
<comment type="caution">
    <text evidence="2">The sequence shown here is derived from an EMBL/GenBank/DDBJ whole genome shotgun (WGS) entry which is preliminary data.</text>
</comment>
<evidence type="ECO:0000256" key="1">
    <source>
        <dbReference type="SAM" id="MobiDB-lite"/>
    </source>
</evidence>
<evidence type="ECO:0000313" key="2">
    <source>
        <dbReference type="EMBL" id="CAL1546879.1"/>
    </source>
</evidence>
<gene>
    <name evidence="2" type="ORF">GSLYS_00020256001</name>
</gene>
<feature type="compositionally biased region" description="Polar residues" evidence="1">
    <location>
        <begin position="87"/>
        <end position="112"/>
    </location>
</feature>